<reference evidence="2" key="2">
    <citation type="submission" date="2019-11" db="EMBL/GenBank/DDBJ databases">
        <title>Improved Assembly of Tolypothrix boutellei genome.</title>
        <authorList>
            <person name="Sarangi A.N."/>
            <person name="Mukherjee M."/>
            <person name="Ghosh S."/>
            <person name="Singh D."/>
            <person name="Das A."/>
            <person name="Kant S."/>
            <person name="Prusty A."/>
            <person name="Tripathy S."/>
        </authorList>
    </citation>
    <scope>NUCLEOTIDE SEQUENCE</scope>
    <source>
        <strain evidence="2">VB521301</strain>
    </source>
</reference>
<proteinExistence type="predicted"/>
<sequence>MYAKIPTIFLFPSDYFNPKAVDEAFLEQAKSLQNAGFETAVISLESLSTTSPKSAPKLSHGSDVVYRGWMLSPSDYNLLVNIINNTGACAFTSLSEYLAAHYLPNWYPQIKDLTPETKFYSMDDDLESELQVLGWERFFIKDYVKSLKTSIGSIIERPSDIKTVVQEMQKFRGTIEGGLCVRRVEDFVEDSERRYFVIHGQPFAAREDENVPPIVYECAKKIQSKFFSVDVVERTDGVQRIVEIGDGQVSDLIGWSAERFAFGWSSNG</sequence>
<dbReference type="EMBL" id="JHEG04000001">
    <property type="protein sequence ID" value="KAF3884319.1"/>
    <property type="molecule type" value="Genomic_DNA"/>
</dbReference>
<feature type="domain" description="ATP-grasp" evidence="1">
    <location>
        <begin position="133"/>
        <end position="256"/>
    </location>
</feature>
<comment type="caution">
    <text evidence="2">The sequence shown here is derived from an EMBL/GenBank/DDBJ whole genome shotgun (WGS) entry which is preliminary data.</text>
</comment>
<name>A0A8S9SYE6_9CYAN</name>
<evidence type="ECO:0000313" key="2">
    <source>
        <dbReference type="EMBL" id="KAF3884319.1"/>
    </source>
</evidence>
<organism evidence="2 3">
    <name type="scientific">Tolypothrix bouteillei VB521301</name>
    <dbReference type="NCBI Taxonomy" id="1479485"/>
    <lineage>
        <taxon>Bacteria</taxon>
        <taxon>Bacillati</taxon>
        <taxon>Cyanobacteriota</taxon>
        <taxon>Cyanophyceae</taxon>
        <taxon>Nostocales</taxon>
        <taxon>Tolypothrichaceae</taxon>
        <taxon>Tolypothrix</taxon>
    </lineage>
</organism>
<gene>
    <name evidence="2" type="ORF">DA73_0400001570</name>
</gene>
<dbReference type="InterPro" id="IPR025643">
    <property type="entry name" value="R2K_3"/>
</dbReference>
<dbReference type="Proteomes" id="UP000029738">
    <property type="component" value="Unassembled WGS sequence"/>
</dbReference>
<evidence type="ECO:0000259" key="1">
    <source>
        <dbReference type="Pfam" id="PF14243"/>
    </source>
</evidence>
<dbReference type="Pfam" id="PF14243">
    <property type="entry name" value="R2K_3"/>
    <property type="match status" value="1"/>
</dbReference>
<dbReference type="RefSeq" id="WP_038082875.1">
    <property type="nucleotide sequence ID" value="NZ_JHEG04000001.1"/>
</dbReference>
<accession>A0A8S9SYE6</accession>
<protein>
    <submittedName>
        <fullName evidence="2">ATP-grasp domain-containing protein</fullName>
    </submittedName>
</protein>
<reference evidence="2" key="1">
    <citation type="journal article" date="2015" name="Genome Announc.">
        <title>Draft Genome Sequence of Tolypothrix boutellei Strain VB521301.</title>
        <authorList>
            <person name="Chandrababunaidu M.M."/>
            <person name="Singh D."/>
            <person name="Sen D."/>
            <person name="Bhan S."/>
            <person name="Das S."/>
            <person name="Gupta A."/>
            <person name="Adhikary S.P."/>
            <person name="Tripathy S."/>
        </authorList>
    </citation>
    <scope>NUCLEOTIDE SEQUENCE</scope>
    <source>
        <strain evidence="2">VB521301</strain>
    </source>
</reference>
<dbReference type="AlphaFoldDB" id="A0A8S9SYE6"/>
<keyword evidence="3" id="KW-1185">Reference proteome</keyword>
<evidence type="ECO:0000313" key="3">
    <source>
        <dbReference type="Proteomes" id="UP000029738"/>
    </source>
</evidence>